<gene>
    <name evidence="2" type="ORF">BDFB_006834</name>
</gene>
<comment type="similarity">
    <text evidence="1">Belongs to the GMC oxidoreductase family.</text>
</comment>
<evidence type="ECO:0000313" key="3">
    <source>
        <dbReference type="Proteomes" id="UP000292052"/>
    </source>
</evidence>
<dbReference type="OrthoDB" id="269227at2759"/>
<keyword evidence="3" id="KW-1185">Reference proteome</keyword>
<dbReference type="PANTHER" id="PTHR11552:SF147">
    <property type="entry name" value="CHOLINE DEHYDROGENASE, MITOCHONDRIAL"/>
    <property type="match status" value="1"/>
</dbReference>
<reference evidence="2 3" key="1">
    <citation type="submission" date="2017-03" db="EMBL/GenBank/DDBJ databases">
        <title>Genome of the blue death feigning beetle - Asbolus verrucosus.</title>
        <authorList>
            <person name="Rider S.D."/>
        </authorList>
    </citation>
    <scope>NUCLEOTIDE SEQUENCE [LARGE SCALE GENOMIC DNA]</scope>
    <source>
        <strain evidence="2">Butters</strain>
        <tissue evidence="2">Head and leg muscle</tissue>
    </source>
</reference>
<dbReference type="GO" id="GO:0016491">
    <property type="term" value="F:oxidoreductase activity"/>
    <property type="evidence" value="ECO:0007669"/>
    <property type="project" value="TreeGrafter"/>
</dbReference>
<dbReference type="EMBL" id="QDEB01052700">
    <property type="protein sequence ID" value="RZC37442.1"/>
    <property type="molecule type" value="Genomic_DNA"/>
</dbReference>
<dbReference type="Gene3D" id="3.50.50.60">
    <property type="entry name" value="FAD/NAD(P)-binding domain"/>
    <property type="match status" value="1"/>
</dbReference>
<dbReference type="AlphaFoldDB" id="A0A482VX23"/>
<protein>
    <submittedName>
        <fullName evidence="2">DAO, Lycopene cycl, and/or NAD binding 8 domain containing protein</fullName>
    </submittedName>
</protein>
<comment type="caution">
    <text evidence="2">The sequence shown here is derived from an EMBL/GenBank/DDBJ whole genome shotgun (WGS) entry which is preliminary data.</text>
</comment>
<dbReference type="Proteomes" id="UP000292052">
    <property type="component" value="Unassembled WGS sequence"/>
</dbReference>
<accession>A0A482VX23</accession>
<dbReference type="InterPro" id="IPR012132">
    <property type="entry name" value="GMC_OxRdtase"/>
</dbReference>
<name>A0A482VX23_ASBVE</name>
<dbReference type="Gene3D" id="3.30.560.10">
    <property type="entry name" value="Glucose Oxidase, domain 3"/>
    <property type="match status" value="1"/>
</dbReference>
<dbReference type="STRING" id="1661398.A0A482VX23"/>
<evidence type="ECO:0000256" key="1">
    <source>
        <dbReference type="ARBA" id="ARBA00010790"/>
    </source>
</evidence>
<dbReference type="GO" id="GO:0050660">
    <property type="term" value="F:flavin adenine dinucleotide binding"/>
    <property type="evidence" value="ECO:0007669"/>
    <property type="project" value="InterPro"/>
</dbReference>
<evidence type="ECO:0000313" key="2">
    <source>
        <dbReference type="EMBL" id="RZC37442.1"/>
    </source>
</evidence>
<dbReference type="SUPFAM" id="SSF51905">
    <property type="entry name" value="FAD/NAD(P)-binding domain"/>
    <property type="match status" value="1"/>
</dbReference>
<organism evidence="2 3">
    <name type="scientific">Asbolus verrucosus</name>
    <name type="common">Desert ironclad beetle</name>
    <dbReference type="NCBI Taxonomy" id="1661398"/>
    <lineage>
        <taxon>Eukaryota</taxon>
        <taxon>Metazoa</taxon>
        <taxon>Ecdysozoa</taxon>
        <taxon>Arthropoda</taxon>
        <taxon>Hexapoda</taxon>
        <taxon>Insecta</taxon>
        <taxon>Pterygota</taxon>
        <taxon>Neoptera</taxon>
        <taxon>Endopterygota</taxon>
        <taxon>Coleoptera</taxon>
        <taxon>Polyphaga</taxon>
        <taxon>Cucujiformia</taxon>
        <taxon>Tenebrionidae</taxon>
        <taxon>Pimeliinae</taxon>
        <taxon>Asbolus</taxon>
    </lineage>
</organism>
<dbReference type="InterPro" id="IPR036188">
    <property type="entry name" value="FAD/NAD-bd_sf"/>
</dbReference>
<sequence length="104" mass="11664">DYFECFACKEMDNCKHDYDYIVVGAGSAGSIIARRLIEDKKIKVLLIEAGSRGNSLLDIPAMGPLLQNSIYDWQYRTVPQKEACLGLEKKVSNCICRGKIMKSN</sequence>
<proteinExistence type="inferred from homology"/>
<feature type="non-terminal residue" evidence="2">
    <location>
        <position position="1"/>
    </location>
</feature>
<dbReference type="PANTHER" id="PTHR11552">
    <property type="entry name" value="GLUCOSE-METHANOL-CHOLINE GMC OXIDOREDUCTASE"/>
    <property type="match status" value="1"/>
</dbReference>